<evidence type="ECO:0000256" key="4">
    <source>
        <dbReference type="ARBA" id="ARBA00022723"/>
    </source>
</evidence>
<keyword evidence="4 8" id="KW-0479">Metal-binding</keyword>
<evidence type="ECO:0000256" key="5">
    <source>
        <dbReference type="ARBA" id="ARBA00022801"/>
    </source>
</evidence>
<feature type="binding site" evidence="8">
    <location>
        <position position="8"/>
    </location>
    <ligand>
        <name>Mg(2+)</name>
        <dbReference type="ChEBI" id="CHEBI:18420"/>
    </ligand>
</feature>
<gene>
    <name evidence="8" type="primary">vapC</name>
    <name evidence="10" type="ORF">Q7A36_26670</name>
</gene>
<accession>A0ABT9E6Z0</accession>
<keyword evidence="8" id="KW-0800">Toxin</keyword>
<dbReference type="SUPFAM" id="SSF88723">
    <property type="entry name" value="PIN domain-like"/>
    <property type="match status" value="1"/>
</dbReference>
<dbReference type="Proteomes" id="UP001243009">
    <property type="component" value="Unassembled WGS sequence"/>
</dbReference>
<evidence type="ECO:0000256" key="2">
    <source>
        <dbReference type="ARBA" id="ARBA00022649"/>
    </source>
</evidence>
<reference evidence="10 11" key="1">
    <citation type="submission" date="2023-08" db="EMBL/GenBank/DDBJ databases">
        <title>The draft genome sequence of Paracraurococcus sp. LOR1-02.</title>
        <authorList>
            <person name="Kingkaew E."/>
            <person name="Tanasupawat S."/>
        </authorList>
    </citation>
    <scope>NUCLEOTIDE SEQUENCE [LARGE SCALE GENOMIC DNA]</scope>
    <source>
        <strain evidence="10 11">LOR1-02</strain>
    </source>
</reference>
<evidence type="ECO:0000256" key="1">
    <source>
        <dbReference type="ARBA" id="ARBA00001946"/>
    </source>
</evidence>
<comment type="similarity">
    <text evidence="7 8">Belongs to the PINc/VapC protein family.</text>
</comment>
<feature type="binding site" evidence="8">
    <location>
        <position position="112"/>
    </location>
    <ligand>
        <name>Mg(2+)</name>
        <dbReference type="ChEBI" id="CHEBI:18420"/>
    </ligand>
</feature>
<organism evidence="10 11">
    <name type="scientific">Paracraurococcus lichenis</name>
    <dbReference type="NCBI Taxonomy" id="3064888"/>
    <lineage>
        <taxon>Bacteria</taxon>
        <taxon>Pseudomonadati</taxon>
        <taxon>Pseudomonadota</taxon>
        <taxon>Alphaproteobacteria</taxon>
        <taxon>Acetobacterales</taxon>
        <taxon>Roseomonadaceae</taxon>
        <taxon>Paracraurococcus</taxon>
    </lineage>
</organism>
<feature type="domain" description="PIN" evidence="9">
    <location>
        <begin position="5"/>
        <end position="131"/>
    </location>
</feature>
<dbReference type="PANTHER" id="PTHR33653">
    <property type="entry name" value="RIBONUCLEASE VAPC2"/>
    <property type="match status" value="1"/>
</dbReference>
<protein>
    <recommendedName>
        <fullName evidence="8">Ribonuclease VapC</fullName>
        <shortName evidence="8">RNase VapC</shortName>
        <ecNumber evidence="8">3.1.-.-</ecNumber>
    </recommendedName>
    <alternativeName>
        <fullName evidence="8">Toxin VapC</fullName>
    </alternativeName>
</protein>
<evidence type="ECO:0000313" key="10">
    <source>
        <dbReference type="EMBL" id="MDO9711955.1"/>
    </source>
</evidence>
<dbReference type="Gene3D" id="3.40.50.1010">
    <property type="entry name" value="5'-nuclease"/>
    <property type="match status" value="1"/>
</dbReference>
<dbReference type="PANTHER" id="PTHR33653:SF1">
    <property type="entry name" value="RIBONUCLEASE VAPC2"/>
    <property type="match status" value="1"/>
</dbReference>
<keyword evidence="5 8" id="KW-0378">Hydrolase</keyword>
<dbReference type="InterPro" id="IPR050556">
    <property type="entry name" value="Type_II_TA_system_RNase"/>
</dbReference>
<keyword evidence="11" id="KW-1185">Reference proteome</keyword>
<evidence type="ECO:0000256" key="3">
    <source>
        <dbReference type="ARBA" id="ARBA00022722"/>
    </source>
</evidence>
<dbReference type="RefSeq" id="WP_305106810.1">
    <property type="nucleotide sequence ID" value="NZ_JAUTWS010000037.1"/>
</dbReference>
<evidence type="ECO:0000313" key="11">
    <source>
        <dbReference type="Proteomes" id="UP001243009"/>
    </source>
</evidence>
<comment type="caution">
    <text evidence="10">The sequence shown here is derived from an EMBL/GenBank/DDBJ whole genome shotgun (WGS) entry which is preliminary data.</text>
</comment>
<dbReference type="InterPro" id="IPR022907">
    <property type="entry name" value="VapC_family"/>
</dbReference>
<keyword evidence="3 8" id="KW-0540">Nuclease</keyword>
<comment type="function">
    <text evidence="8">Toxic component of a toxin-antitoxin (TA) system. An RNase.</text>
</comment>
<keyword evidence="6 8" id="KW-0460">Magnesium</keyword>
<dbReference type="EMBL" id="JAUTWS010000037">
    <property type="protein sequence ID" value="MDO9711955.1"/>
    <property type="molecule type" value="Genomic_DNA"/>
</dbReference>
<dbReference type="Pfam" id="PF01850">
    <property type="entry name" value="PIN"/>
    <property type="match status" value="1"/>
</dbReference>
<dbReference type="EC" id="3.1.-.-" evidence="8"/>
<keyword evidence="2 8" id="KW-1277">Toxin-antitoxin system</keyword>
<evidence type="ECO:0000256" key="8">
    <source>
        <dbReference type="HAMAP-Rule" id="MF_00265"/>
    </source>
</evidence>
<evidence type="ECO:0000256" key="6">
    <source>
        <dbReference type="ARBA" id="ARBA00022842"/>
    </source>
</evidence>
<proteinExistence type="inferred from homology"/>
<comment type="cofactor">
    <cofactor evidence="1 8">
        <name>Mg(2+)</name>
        <dbReference type="ChEBI" id="CHEBI:18420"/>
    </cofactor>
</comment>
<dbReference type="InterPro" id="IPR029060">
    <property type="entry name" value="PIN-like_dom_sf"/>
</dbReference>
<dbReference type="HAMAP" id="MF_00265">
    <property type="entry name" value="VapC_Nob1"/>
    <property type="match status" value="1"/>
</dbReference>
<name>A0ABT9E6Z0_9PROT</name>
<dbReference type="InterPro" id="IPR002716">
    <property type="entry name" value="PIN_dom"/>
</dbReference>
<evidence type="ECO:0000259" key="9">
    <source>
        <dbReference type="Pfam" id="PF01850"/>
    </source>
</evidence>
<sequence>MTAGYLVDANLLSATAPGRHPSPEKEAARAWIRANEARLFLPVTAVAEIAAGIGAREASGATRHARDLAAWLALLLDTWPDRVLAFDARAALQARALAARARAVGAAPGFADLSIACIARANDLAVATRNLRDFLPLGVEAIDPFRA</sequence>
<evidence type="ECO:0000256" key="7">
    <source>
        <dbReference type="ARBA" id="ARBA00038093"/>
    </source>
</evidence>